<accession>A0ABQ9G4P8</accession>
<keyword evidence="2" id="KW-1185">Reference proteome</keyword>
<evidence type="ECO:0000313" key="2">
    <source>
        <dbReference type="Proteomes" id="UP001159363"/>
    </source>
</evidence>
<comment type="caution">
    <text evidence="1">The sequence shown here is derived from an EMBL/GenBank/DDBJ whole genome shotgun (WGS) entry which is preliminary data.</text>
</comment>
<dbReference type="Proteomes" id="UP001159363">
    <property type="component" value="Chromosome 16"/>
</dbReference>
<reference evidence="1 2" key="1">
    <citation type="submission" date="2023-02" db="EMBL/GenBank/DDBJ databases">
        <title>LHISI_Scaffold_Assembly.</title>
        <authorList>
            <person name="Stuart O.P."/>
            <person name="Cleave R."/>
            <person name="Magrath M.J.L."/>
            <person name="Mikheyev A.S."/>
        </authorList>
    </citation>
    <scope>NUCLEOTIDE SEQUENCE [LARGE SCALE GENOMIC DNA]</scope>
    <source>
        <strain evidence="1">Daus_M_001</strain>
        <tissue evidence="1">Leg muscle</tissue>
    </source>
</reference>
<protein>
    <submittedName>
        <fullName evidence="1">Uncharacterized protein</fullName>
    </submittedName>
</protein>
<name>A0ABQ9G4P8_9NEOP</name>
<organism evidence="1 2">
    <name type="scientific">Dryococelus australis</name>
    <dbReference type="NCBI Taxonomy" id="614101"/>
    <lineage>
        <taxon>Eukaryota</taxon>
        <taxon>Metazoa</taxon>
        <taxon>Ecdysozoa</taxon>
        <taxon>Arthropoda</taxon>
        <taxon>Hexapoda</taxon>
        <taxon>Insecta</taxon>
        <taxon>Pterygota</taxon>
        <taxon>Neoptera</taxon>
        <taxon>Polyneoptera</taxon>
        <taxon>Phasmatodea</taxon>
        <taxon>Verophasmatodea</taxon>
        <taxon>Anareolatae</taxon>
        <taxon>Phasmatidae</taxon>
        <taxon>Eurycanthinae</taxon>
        <taxon>Dryococelus</taxon>
    </lineage>
</organism>
<evidence type="ECO:0000313" key="1">
    <source>
        <dbReference type="EMBL" id="KAJ8866009.1"/>
    </source>
</evidence>
<dbReference type="EMBL" id="JARBHB010000017">
    <property type="protein sequence ID" value="KAJ8866009.1"/>
    <property type="molecule type" value="Genomic_DNA"/>
</dbReference>
<sequence>MRGSEPPCCYVTDRHLGCKWRVKTTDVGKKSVTENFVRCVDAPYSPRFTYIGSEDFVVTSSLNLYTLLKQNVFFPNPLSSGYKHRRGMRATESKGLNVYCREGGGRQHVPLPLWISMKLSTAADVPVAVNSIRQCYQPGGNAFRYITDSQTGEGGGGAAVAERLVCSPPTNAIRVQYPTESLRIFACGNRAGRCRWSAGFSRGSSVSPGLSFRHRSILTSITLIGSQDLAVKSRPNLFALSNCGRGRRKIPEKTRRPAASSSTIPTCENLGVTRFVLMGGEQFNHYTTAAFSTPRVFAREIPTPFPPPTMHKIPFVHARASAIMESPATFPATCSVSVDGKNCRGEGVPLIGGRGVEERRGASVKGEGARLRRGVTRVNRSSYRVGDPTIVRTQVMNNAVPPFTAHKLADALYQIAAVVPRDFGVAHLSLKVTRDAKLSALNHSPLRGPHVEFILEVGAV</sequence>
<gene>
    <name evidence="1" type="ORF">PR048_033533</name>
</gene>
<proteinExistence type="predicted"/>